<feature type="domain" description="Aminoglycoside phosphotransferase" evidence="1">
    <location>
        <begin position="35"/>
        <end position="84"/>
    </location>
</feature>
<proteinExistence type="predicted"/>
<dbReference type="Pfam" id="PF01636">
    <property type="entry name" value="APH"/>
    <property type="match status" value="1"/>
</dbReference>
<evidence type="ECO:0000313" key="3">
    <source>
        <dbReference type="Proteomes" id="UP000199095"/>
    </source>
</evidence>
<dbReference type="Proteomes" id="UP000199095">
    <property type="component" value="Unassembled WGS sequence"/>
</dbReference>
<evidence type="ECO:0000259" key="1">
    <source>
        <dbReference type="Pfam" id="PF01636"/>
    </source>
</evidence>
<evidence type="ECO:0000313" key="2">
    <source>
        <dbReference type="EMBL" id="SET59445.1"/>
    </source>
</evidence>
<dbReference type="EMBL" id="FOHJ01000006">
    <property type="protein sequence ID" value="SET59445.1"/>
    <property type="molecule type" value="Genomic_DNA"/>
</dbReference>
<accession>A0A1I0FMZ4</accession>
<dbReference type="GO" id="GO:0016740">
    <property type="term" value="F:transferase activity"/>
    <property type="evidence" value="ECO:0007669"/>
    <property type="project" value="UniProtKB-KW"/>
</dbReference>
<organism evidence="2 3">
    <name type="scientific">Salinibacillus kushneri</name>
    <dbReference type="NCBI Taxonomy" id="237682"/>
    <lineage>
        <taxon>Bacteria</taxon>
        <taxon>Bacillati</taxon>
        <taxon>Bacillota</taxon>
        <taxon>Bacilli</taxon>
        <taxon>Bacillales</taxon>
        <taxon>Bacillaceae</taxon>
        <taxon>Salinibacillus</taxon>
    </lineage>
</organism>
<dbReference type="AlphaFoldDB" id="A0A1I0FMZ4"/>
<dbReference type="InterPro" id="IPR002575">
    <property type="entry name" value="Aminoglycoside_PTrfase"/>
</dbReference>
<dbReference type="InterPro" id="IPR011009">
    <property type="entry name" value="Kinase-like_dom_sf"/>
</dbReference>
<dbReference type="Gene3D" id="3.30.200.20">
    <property type="entry name" value="Phosphorylase Kinase, domain 1"/>
    <property type="match status" value="1"/>
</dbReference>
<gene>
    <name evidence="2" type="ORF">SAMN05421676_10612</name>
</gene>
<dbReference type="STRING" id="237682.SAMN05421676_10612"/>
<sequence>MCAIKEEKANLEIDWVKVEQFLRSHIKNLPNRPLEVRPFTEGYSNLTYSIQIGDWEAVLRRPPFGYTPPKAHDMKREFNLLKKNTSGVSISTQAIYLL</sequence>
<keyword evidence="2" id="KW-0808">Transferase</keyword>
<keyword evidence="3" id="KW-1185">Reference proteome</keyword>
<name>A0A1I0FMZ4_9BACI</name>
<reference evidence="3" key="1">
    <citation type="submission" date="2016-10" db="EMBL/GenBank/DDBJ databases">
        <authorList>
            <person name="Varghese N."/>
            <person name="Submissions S."/>
        </authorList>
    </citation>
    <scope>NUCLEOTIDE SEQUENCE [LARGE SCALE GENOMIC DNA]</scope>
    <source>
        <strain evidence="3">CGMCC 1.3566</strain>
    </source>
</reference>
<protein>
    <submittedName>
        <fullName evidence="2">Phosphotransferase enzyme family protein</fullName>
    </submittedName>
</protein>
<dbReference type="SUPFAM" id="SSF56112">
    <property type="entry name" value="Protein kinase-like (PK-like)"/>
    <property type="match status" value="1"/>
</dbReference>
<dbReference type="RefSeq" id="WP_281242747.1">
    <property type="nucleotide sequence ID" value="NZ_FOHJ01000006.1"/>
</dbReference>